<proteinExistence type="predicted"/>
<protein>
    <submittedName>
        <fullName evidence="4">GDSL-like Lipase/Acylhydrolase family protein</fullName>
    </submittedName>
</protein>
<feature type="transmembrane region" description="Helical" evidence="2">
    <location>
        <begin position="28"/>
        <end position="49"/>
    </location>
</feature>
<reference evidence="5" key="1">
    <citation type="submission" date="2016-10" db="EMBL/GenBank/DDBJ databases">
        <authorList>
            <person name="Varghese N."/>
            <person name="Submissions S."/>
        </authorList>
    </citation>
    <scope>NUCLEOTIDE SEQUENCE [LARGE SCALE GENOMIC DNA]</scope>
    <source>
        <strain evidence="5">M83</strain>
    </source>
</reference>
<dbReference type="Pfam" id="PF13472">
    <property type="entry name" value="Lipase_GDSL_2"/>
    <property type="match status" value="1"/>
</dbReference>
<dbReference type="InterPro" id="IPR013830">
    <property type="entry name" value="SGNH_hydro"/>
</dbReference>
<dbReference type="AlphaFoldDB" id="A0A1G9XQM7"/>
<feature type="domain" description="SGNH hydrolase-type esterase" evidence="3">
    <location>
        <begin position="123"/>
        <end position="267"/>
    </location>
</feature>
<dbReference type="OrthoDB" id="1652311at2"/>
<accession>A0A1G9XQM7</accession>
<dbReference type="SUPFAM" id="SSF52266">
    <property type="entry name" value="SGNH hydrolase"/>
    <property type="match status" value="1"/>
</dbReference>
<evidence type="ECO:0000256" key="1">
    <source>
        <dbReference type="SAM" id="MobiDB-lite"/>
    </source>
</evidence>
<evidence type="ECO:0000259" key="3">
    <source>
        <dbReference type="Pfam" id="PF13472"/>
    </source>
</evidence>
<organism evidence="4 5">
    <name type="scientific">Lachnospira pectinoschiza</name>
    <dbReference type="NCBI Taxonomy" id="28052"/>
    <lineage>
        <taxon>Bacteria</taxon>
        <taxon>Bacillati</taxon>
        <taxon>Bacillota</taxon>
        <taxon>Clostridia</taxon>
        <taxon>Lachnospirales</taxon>
        <taxon>Lachnospiraceae</taxon>
        <taxon>Lachnospira</taxon>
    </lineage>
</organism>
<dbReference type="EMBL" id="FNHZ01000004">
    <property type="protein sequence ID" value="SDM99094.1"/>
    <property type="molecule type" value="Genomic_DNA"/>
</dbReference>
<keyword evidence="5" id="KW-1185">Reference proteome</keyword>
<dbReference type="Gene3D" id="3.40.50.1110">
    <property type="entry name" value="SGNH hydrolase"/>
    <property type="match status" value="1"/>
</dbReference>
<evidence type="ECO:0000313" key="4">
    <source>
        <dbReference type="EMBL" id="SDM99094.1"/>
    </source>
</evidence>
<evidence type="ECO:0000313" key="5">
    <source>
        <dbReference type="Proteomes" id="UP000187651"/>
    </source>
</evidence>
<dbReference type="Proteomes" id="UP000187651">
    <property type="component" value="Unassembled WGS sequence"/>
</dbReference>
<name>A0A1G9XQM7_9FIRM</name>
<dbReference type="GO" id="GO:0016787">
    <property type="term" value="F:hydrolase activity"/>
    <property type="evidence" value="ECO:0007669"/>
    <property type="project" value="UniProtKB-KW"/>
</dbReference>
<feature type="region of interest" description="Disordered" evidence="1">
    <location>
        <begin position="74"/>
        <end position="93"/>
    </location>
</feature>
<keyword evidence="2" id="KW-1133">Transmembrane helix</keyword>
<keyword evidence="4" id="KW-0378">Hydrolase</keyword>
<gene>
    <name evidence="4" type="ORF">SAMN05216544_1604</name>
</gene>
<dbReference type="InterPro" id="IPR036514">
    <property type="entry name" value="SGNH_hydro_sf"/>
</dbReference>
<keyword evidence="2" id="KW-0812">Transmembrane</keyword>
<sequence>MATDNNNGGKAKIKINRKMRTWNKFKKYIIGGGLAILVVVLAIVFASVLTKKSVKSTNNKETTAVAESTTAVVAETEAQTETQTETETETTTAAATGNSYSVSATAASETYTSSSFYDNAAFLGDSVVSGISYYGYASSTNVVADANMTTDKAAGYVDSVAAINPEVVYIMVGLNDFNYGTRSSNDAYQYMLKLVSSLKEKLPNASIVVLSVTPISQTYDDGHNANQTDIDTYNNLLSEGASSNGYTFVNVADAFKDSTGHLSSDMTNAGYELKPDYYPFLLNKIAECLQ</sequence>
<dbReference type="RefSeq" id="WP_074521692.1">
    <property type="nucleotide sequence ID" value="NZ_FNHZ01000004.1"/>
</dbReference>
<keyword evidence="2" id="KW-0472">Membrane</keyword>
<evidence type="ECO:0000256" key="2">
    <source>
        <dbReference type="SAM" id="Phobius"/>
    </source>
</evidence>